<organism evidence="1 2">
    <name type="scientific">Prunus persica</name>
    <name type="common">Peach</name>
    <name type="synonym">Amygdalus persica</name>
    <dbReference type="NCBI Taxonomy" id="3760"/>
    <lineage>
        <taxon>Eukaryota</taxon>
        <taxon>Viridiplantae</taxon>
        <taxon>Streptophyta</taxon>
        <taxon>Embryophyta</taxon>
        <taxon>Tracheophyta</taxon>
        <taxon>Spermatophyta</taxon>
        <taxon>Magnoliopsida</taxon>
        <taxon>eudicotyledons</taxon>
        <taxon>Gunneridae</taxon>
        <taxon>Pentapetalae</taxon>
        <taxon>rosids</taxon>
        <taxon>fabids</taxon>
        <taxon>Rosales</taxon>
        <taxon>Rosaceae</taxon>
        <taxon>Amygdaloideae</taxon>
        <taxon>Amygdaleae</taxon>
        <taxon>Prunus</taxon>
    </lineage>
</organism>
<dbReference type="Proteomes" id="UP000006882">
    <property type="component" value="Chromosome G3"/>
</dbReference>
<gene>
    <name evidence="1" type="ORF">PRUPE_3G265000</name>
</gene>
<dbReference type="AlphaFoldDB" id="M5WTR2"/>
<dbReference type="STRING" id="3760.M5WTR2"/>
<dbReference type="InterPro" id="IPR011990">
    <property type="entry name" value="TPR-like_helical_dom_sf"/>
</dbReference>
<dbReference type="PANTHER" id="PTHR47926">
    <property type="entry name" value="PENTATRICOPEPTIDE REPEAT-CONTAINING PROTEIN"/>
    <property type="match status" value="1"/>
</dbReference>
<name>M5WTR2_PRUPE</name>
<keyword evidence="2" id="KW-1185">Reference proteome</keyword>
<dbReference type="PROSITE" id="PS51375">
    <property type="entry name" value="PPR"/>
    <property type="match status" value="1"/>
</dbReference>
<evidence type="ECO:0000313" key="1">
    <source>
        <dbReference type="EMBL" id="ONI19214.1"/>
    </source>
</evidence>
<dbReference type="PANTHER" id="PTHR47926:SF359">
    <property type="entry name" value="PENTACOTRIPEPTIDE-REPEAT REGION OF PRORP DOMAIN-CONTAINING PROTEIN"/>
    <property type="match status" value="1"/>
</dbReference>
<dbReference type="EMBL" id="CM007653">
    <property type="protein sequence ID" value="ONI19214.1"/>
    <property type="molecule type" value="Genomic_DNA"/>
</dbReference>
<accession>M5WTR2</accession>
<evidence type="ECO:0008006" key="3">
    <source>
        <dbReference type="Google" id="ProtNLM"/>
    </source>
</evidence>
<dbReference type="GO" id="GO:0003723">
    <property type="term" value="F:RNA binding"/>
    <property type="evidence" value="ECO:0007669"/>
    <property type="project" value="InterPro"/>
</dbReference>
<dbReference type="OMA" id="PLEQCTN"/>
<dbReference type="Pfam" id="PF01535">
    <property type="entry name" value="PPR"/>
    <property type="match status" value="2"/>
</dbReference>
<dbReference type="HOGENOM" id="CLU_1009707_0_0_1"/>
<evidence type="ECO:0000313" key="2">
    <source>
        <dbReference type="Proteomes" id="UP000006882"/>
    </source>
</evidence>
<dbReference type="InterPro" id="IPR002885">
    <property type="entry name" value="PPR_rpt"/>
</dbReference>
<dbReference type="eggNOG" id="KOG4197">
    <property type="taxonomic scope" value="Eukaryota"/>
</dbReference>
<reference evidence="1 2" key="1">
    <citation type="journal article" date="2013" name="Nat. Genet.">
        <title>The high-quality draft genome of peach (Prunus persica) identifies unique patterns of genetic diversity, domestication and genome evolution.</title>
        <authorList>
            <consortium name="International Peach Genome Initiative"/>
            <person name="Verde I."/>
            <person name="Abbott A.G."/>
            <person name="Scalabrin S."/>
            <person name="Jung S."/>
            <person name="Shu S."/>
            <person name="Marroni F."/>
            <person name="Zhebentyayeva T."/>
            <person name="Dettori M.T."/>
            <person name="Grimwood J."/>
            <person name="Cattonaro F."/>
            <person name="Zuccolo A."/>
            <person name="Rossini L."/>
            <person name="Jenkins J."/>
            <person name="Vendramin E."/>
            <person name="Meisel L.A."/>
            <person name="Decroocq V."/>
            <person name="Sosinski B."/>
            <person name="Prochnik S."/>
            <person name="Mitros T."/>
            <person name="Policriti A."/>
            <person name="Cipriani G."/>
            <person name="Dondini L."/>
            <person name="Ficklin S."/>
            <person name="Goodstein D.M."/>
            <person name="Xuan P."/>
            <person name="Del Fabbro C."/>
            <person name="Aramini V."/>
            <person name="Copetti D."/>
            <person name="Gonzalez S."/>
            <person name="Horner D.S."/>
            <person name="Falchi R."/>
            <person name="Lucas S."/>
            <person name="Mica E."/>
            <person name="Maldonado J."/>
            <person name="Lazzari B."/>
            <person name="Bielenberg D."/>
            <person name="Pirona R."/>
            <person name="Miculan M."/>
            <person name="Barakat A."/>
            <person name="Testolin R."/>
            <person name="Stella A."/>
            <person name="Tartarini S."/>
            <person name="Tonutti P."/>
            <person name="Arus P."/>
            <person name="Orellana A."/>
            <person name="Wells C."/>
            <person name="Main D."/>
            <person name="Vizzotto G."/>
            <person name="Silva H."/>
            <person name="Salamini F."/>
            <person name="Schmutz J."/>
            <person name="Morgante M."/>
            <person name="Rokhsar D.S."/>
        </authorList>
    </citation>
    <scope>NUCLEOTIDE SEQUENCE [LARGE SCALE GENOMIC DNA]</scope>
    <source>
        <strain evidence="2">cv. Nemared</strain>
    </source>
</reference>
<dbReference type="GO" id="GO:0009451">
    <property type="term" value="P:RNA modification"/>
    <property type="evidence" value="ECO:0007669"/>
    <property type="project" value="InterPro"/>
</dbReference>
<protein>
    <recommendedName>
        <fullName evidence="3">Pentatricopeptide repeat-containing protein</fullName>
    </recommendedName>
</protein>
<dbReference type="InterPro" id="IPR046960">
    <property type="entry name" value="PPR_At4g14850-like_plant"/>
</dbReference>
<dbReference type="Gene3D" id="1.25.40.10">
    <property type="entry name" value="Tetratricopeptide repeat domain"/>
    <property type="match status" value="1"/>
</dbReference>
<dbReference type="NCBIfam" id="TIGR00756">
    <property type="entry name" value="PPR"/>
    <property type="match status" value="1"/>
</dbReference>
<proteinExistence type="predicted"/>
<dbReference type="Gramene" id="ONI19214">
    <property type="protein sequence ID" value="ONI19214"/>
    <property type="gene ID" value="PRUPE_3G265000"/>
</dbReference>
<sequence>MIYSFCIEFEFGLPPIGDEGVKRTIKRGATCDDQKEAKRQDRQPSPTVKPLEQCTNLGALKQVHASIVVNGFNSDYSSIRELIFASDMAISGKLFVHNSLNAIVLYTQMENRHSRKDSFTFSFILKMGMGSHGKVVRFGFESNTFVRNTLFYFHANYGDLKIASSLFDASEKRDVVPWSALTAGYARRGKLDVARRLFDQMPFKDLQGEMESARKHFDEVTKRYVVTWNATIAVYVLCGSNEQAFQMFKEINTGDLDIFYNTASCVWNFDIFRLYI</sequence>